<evidence type="ECO:0000256" key="7">
    <source>
        <dbReference type="RuleBase" id="RU079119"/>
    </source>
</evidence>
<feature type="transmembrane region" description="Helical" evidence="7">
    <location>
        <begin position="217"/>
        <end position="239"/>
    </location>
</feature>
<evidence type="ECO:0000256" key="2">
    <source>
        <dbReference type="ARBA" id="ARBA00022679"/>
    </source>
</evidence>
<evidence type="ECO:0000256" key="5">
    <source>
        <dbReference type="ARBA" id="ARBA00023136"/>
    </source>
</evidence>
<name>A0A1J1GYG4_PLAGA</name>
<evidence type="ECO:0000256" key="3">
    <source>
        <dbReference type="ARBA" id="ARBA00022692"/>
    </source>
</evidence>
<dbReference type="GO" id="GO:0005783">
    <property type="term" value="C:endoplasmic reticulum"/>
    <property type="evidence" value="ECO:0007669"/>
    <property type="project" value="TreeGrafter"/>
</dbReference>
<feature type="transmembrane region" description="Helical" evidence="7">
    <location>
        <begin position="172"/>
        <end position="197"/>
    </location>
</feature>
<dbReference type="GO" id="GO:0005794">
    <property type="term" value="C:Golgi apparatus"/>
    <property type="evidence" value="ECO:0007669"/>
    <property type="project" value="TreeGrafter"/>
</dbReference>
<keyword evidence="3 7" id="KW-0812">Transmembrane</keyword>
<dbReference type="OrthoDB" id="9909019at2759"/>
<dbReference type="InterPro" id="IPR039859">
    <property type="entry name" value="PFA4/ZDH16/20/ERF2-like"/>
</dbReference>
<dbReference type="PROSITE" id="PS50216">
    <property type="entry name" value="DHHC"/>
    <property type="match status" value="1"/>
</dbReference>
<dbReference type="RefSeq" id="XP_028530405.1">
    <property type="nucleotide sequence ID" value="XM_028674009.1"/>
</dbReference>
<feature type="transmembrane region" description="Helical" evidence="7">
    <location>
        <begin position="66"/>
        <end position="92"/>
    </location>
</feature>
<dbReference type="GO" id="GO:0006612">
    <property type="term" value="P:protein targeting to membrane"/>
    <property type="evidence" value="ECO:0007669"/>
    <property type="project" value="TreeGrafter"/>
</dbReference>
<comment type="catalytic activity">
    <reaction evidence="7">
        <text>L-cysteinyl-[protein] + hexadecanoyl-CoA = S-hexadecanoyl-L-cysteinyl-[protein] + CoA</text>
        <dbReference type="Rhea" id="RHEA:36683"/>
        <dbReference type="Rhea" id="RHEA-COMP:10131"/>
        <dbReference type="Rhea" id="RHEA-COMP:11032"/>
        <dbReference type="ChEBI" id="CHEBI:29950"/>
        <dbReference type="ChEBI" id="CHEBI:57287"/>
        <dbReference type="ChEBI" id="CHEBI:57379"/>
        <dbReference type="ChEBI" id="CHEBI:74151"/>
        <dbReference type="EC" id="2.3.1.225"/>
    </reaction>
</comment>
<evidence type="ECO:0000256" key="4">
    <source>
        <dbReference type="ARBA" id="ARBA00022989"/>
    </source>
</evidence>
<dbReference type="OMA" id="NDAHMCT"/>
<dbReference type="GO" id="GO:0016020">
    <property type="term" value="C:membrane"/>
    <property type="evidence" value="ECO:0007669"/>
    <property type="project" value="UniProtKB-SubCell"/>
</dbReference>
<sequence length="324" mass="38328">MVEIKEAKSPFLLPLYKVYESNNIFLCYGNIITGPNIFFLIFTYIIIIITVLPIYIIVYSQIESSILYFLTIFILTIFFILVLYFLTITAFCDPGIIPKKNYVDLSIPKGRTAFTTVNINGTIIKRYWCVHCNHFKEPRSKHCYVCNNCVTKFDHHCVWIGNCVGNRNYRRFVFFILNLSILSTLICFIFIGFFISLCIKEYDSLNFQSVYYITVEHLHIALYIIYTLPASILLINLFFYHLKMILCNKTTYEDIQGLYSNNNPFDEGKVLNLKKFLFTPINKMQVDWKEIVKKNENLIRNKNKRKCQQSTFGIYFFKKLRNYI</sequence>
<dbReference type="GeneID" id="39733710"/>
<dbReference type="Proteomes" id="UP000220797">
    <property type="component" value="Unassembled WGS sequence"/>
</dbReference>
<dbReference type="PANTHER" id="PTHR22883:SF127">
    <property type="entry name" value="ZDHHC-TYPE PALMITOYLTRANSFERASE 3-RELATED"/>
    <property type="match status" value="1"/>
</dbReference>
<keyword evidence="10" id="KW-1185">Reference proteome</keyword>
<protein>
    <recommendedName>
        <fullName evidence="7">Palmitoyltransferase</fullName>
        <ecNumber evidence="7">2.3.1.225</ecNumber>
    </recommendedName>
</protein>
<gene>
    <name evidence="9" type="primary">DHHC8</name>
    <name evidence="9" type="ORF">PGAL8A_00517700</name>
</gene>
<keyword evidence="5 7" id="KW-0472">Membrane</keyword>
<dbReference type="Pfam" id="PF01529">
    <property type="entry name" value="DHHC"/>
    <property type="match status" value="1"/>
</dbReference>
<reference evidence="9" key="1">
    <citation type="submission" date="2015-04" db="EMBL/GenBank/DDBJ databases">
        <authorList>
            <consortium name="Pathogen Informatics"/>
        </authorList>
    </citation>
    <scope>NUCLEOTIDE SEQUENCE [LARGE SCALE GENOMIC DNA]</scope>
    <source>
        <strain evidence="9">8A</strain>
    </source>
</reference>
<comment type="domain">
    <text evidence="7">The DHHC domain is required for palmitoyltransferase activity.</text>
</comment>
<feature type="transmembrane region" description="Helical" evidence="7">
    <location>
        <begin position="37"/>
        <end position="60"/>
    </location>
</feature>
<dbReference type="GO" id="GO:0019706">
    <property type="term" value="F:protein-cysteine S-palmitoyltransferase activity"/>
    <property type="evidence" value="ECO:0007669"/>
    <property type="project" value="UniProtKB-EC"/>
</dbReference>
<evidence type="ECO:0000313" key="10">
    <source>
        <dbReference type="Proteomes" id="UP000220797"/>
    </source>
</evidence>
<evidence type="ECO:0000256" key="6">
    <source>
        <dbReference type="ARBA" id="ARBA00023315"/>
    </source>
</evidence>
<dbReference type="EC" id="2.3.1.225" evidence="7"/>
<evidence type="ECO:0000256" key="1">
    <source>
        <dbReference type="ARBA" id="ARBA00004141"/>
    </source>
</evidence>
<keyword evidence="2 7" id="KW-0808">Transferase</keyword>
<dbReference type="AlphaFoldDB" id="A0A1J1GYG4"/>
<comment type="subcellular location">
    <subcellularLocation>
        <location evidence="1">Membrane</location>
        <topology evidence="1">Multi-pass membrane protein</topology>
    </subcellularLocation>
</comment>
<feature type="domain" description="Palmitoyltransferase DHHC" evidence="8">
    <location>
        <begin position="125"/>
        <end position="256"/>
    </location>
</feature>
<dbReference type="PANTHER" id="PTHR22883">
    <property type="entry name" value="ZINC FINGER DHHC DOMAIN CONTAINING PROTEIN"/>
    <property type="match status" value="1"/>
</dbReference>
<dbReference type="InterPro" id="IPR001594">
    <property type="entry name" value="Palmitoyltrfase_DHHC"/>
</dbReference>
<organism evidence="9 10">
    <name type="scientific">Plasmodium gallinaceum</name>
    <dbReference type="NCBI Taxonomy" id="5849"/>
    <lineage>
        <taxon>Eukaryota</taxon>
        <taxon>Sar</taxon>
        <taxon>Alveolata</taxon>
        <taxon>Apicomplexa</taxon>
        <taxon>Aconoidasida</taxon>
        <taxon>Haemosporida</taxon>
        <taxon>Plasmodiidae</taxon>
        <taxon>Plasmodium</taxon>
        <taxon>Plasmodium (Haemamoeba)</taxon>
    </lineage>
</organism>
<dbReference type="EMBL" id="CVMV01000110">
    <property type="protein sequence ID" value="CRG97604.1"/>
    <property type="molecule type" value="Genomic_DNA"/>
</dbReference>
<evidence type="ECO:0000313" key="9">
    <source>
        <dbReference type="EMBL" id="CRG97604.1"/>
    </source>
</evidence>
<comment type="similarity">
    <text evidence="7">Belongs to the DHHC palmitoyltransferase family.</text>
</comment>
<keyword evidence="4 7" id="KW-1133">Transmembrane helix</keyword>
<accession>A0A1J1GYG4</accession>
<comment type="caution">
    <text evidence="9">The sequence shown here is derived from an EMBL/GenBank/DDBJ whole genome shotgun (WGS) entry which is preliminary data.</text>
</comment>
<dbReference type="VEuPathDB" id="PlasmoDB:PGAL8A_00517700"/>
<evidence type="ECO:0000259" key="8">
    <source>
        <dbReference type="Pfam" id="PF01529"/>
    </source>
</evidence>
<proteinExistence type="inferred from homology"/>
<keyword evidence="6 7" id="KW-0012">Acyltransferase</keyword>